<sequence length="296" mass="33248">MQIKGDKWIPILFITPSIVAVGIFVYGFISWTSFISFTKWNNVIPDYTLVGFENYRKLFANMRFQIDLHNTFVFTIIFVTSCLLIGLLLAVLIDQRIKGEDIFRNLFLLPMAVSFIVSGVIWRWLFNPGSLQLGNIGVNQLFEKIGLNFLTCGWYTDPNIGIRAVAIAAIWQFSGYTMALYLAGLRGIPLELREAAAIDGANQWKTFYYITLPFLKPITFGAIIILGHISLKIFDLVVAMTGSGPAFSSDVPALFMYDTTFRGNHFAQGASIAIILLLLVSLLIIPYLITTFRKEA</sequence>
<feature type="domain" description="ABC transmembrane type-1" evidence="8">
    <location>
        <begin position="68"/>
        <end position="289"/>
    </location>
</feature>
<comment type="caution">
    <text evidence="9">The sequence shown here is derived from an EMBL/GenBank/DDBJ whole genome shotgun (WGS) entry which is preliminary data.</text>
</comment>
<evidence type="ECO:0000256" key="6">
    <source>
        <dbReference type="ARBA" id="ARBA00023136"/>
    </source>
</evidence>
<keyword evidence="5 7" id="KW-1133">Transmembrane helix</keyword>
<dbReference type="CDD" id="cd06261">
    <property type="entry name" value="TM_PBP2"/>
    <property type="match status" value="1"/>
</dbReference>
<evidence type="ECO:0000256" key="5">
    <source>
        <dbReference type="ARBA" id="ARBA00022989"/>
    </source>
</evidence>
<accession>A0A1F5A676</accession>
<dbReference type="SUPFAM" id="SSF161098">
    <property type="entry name" value="MetI-like"/>
    <property type="match status" value="1"/>
</dbReference>
<feature type="transmembrane region" description="Helical" evidence="7">
    <location>
        <begin position="266"/>
        <end position="289"/>
    </location>
</feature>
<reference evidence="9 10" key="1">
    <citation type="journal article" date="2016" name="Nat. Commun.">
        <title>Thousands of microbial genomes shed light on interconnected biogeochemical processes in an aquifer system.</title>
        <authorList>
            <person name="Anantharaman K."/>
            <person name="Brown C.T."/>
            <person name="Hug L.A."/>
            <person name="Sharon I."/>
            <person name="Castelle C.J."/>
            <person name="Probst A.J."/>
            <person name="Thomas B.C."/>
            <person name="Singh A."/>
            <person name="Wilkins M.J."/>
            <person name="Karaoz U."/>
            <person name="Brodie E.L."/>
            <person name="Williams K.H."/>
            <person name="Hubbard S.S."/>
            <person name="Banfield J.F."/>
        </authorList>
    </citation>
    <scope>NUCLEOTIDE SEQUENCE [LARGE SCALE GENOMIC DNA]</scope>
</reference>
<proteinExistence type="inferred from homology"/>
<dbReference type="GO" id="GO:0055085">
    <property type="term" value="P:transmembrane transport"/>
    <property type="evidence" value="ECO:0007669"/>
    <property type="project" value="InterPro"/>
</dbReference>
<gene>
    <name evidence="9" type="ORF">A2V47_06155</name>
</gene>
<dbReference type="PROSITE" id="PS50928">
    <property type="entry name" value="ABC_TM1"/>
    <property type="match status" value="1"/>
</dbReference>
<keyword evidence="2 7" id="KW-0813">Transport</keyword>
<evidence type="ECO:0000313" key="10">
    <source>
        <dbReference type="Proteomes" id="UP000177701"/>
    </source>
</evidence>
<dbReference type="InterPro" id="IPR035906">
    <property type="entry name" value="MetI-like_sf"/>
</dbReference>
<dbReference type="Proteomes" id="UP000177701">
    <property type="component" value="Unassembled WGS sequence"/>
</dbReference>
<dbReference type="PANTHER" id="PTHR30193:SF42">
    <property type="entry name" value="ABC TRANSPORTER PERMEASE PROTEIN"/>
    <property type="match status" value="1"/>
</dbReference>
<feature type="transmembrane region" description="Helical" evidence="7">
    <location>
        <begin position="160"/>
        <end position="185"/>
    </location>
</feature>
<evidence type="ECO:0000256" key="2">
    <source>
        <dbReference type="ARBA" id="ARBA00022448"/>
    </source>
</evidence>
<feature type="transmembrane region" description="Helical" evidence="7">
    <location>
        <begin position="12"/>
        <end position="37"/>
    </location>
</feature>
<feature type="transmembrane region" description="Helical" evidence="7">
    <location>
        <begin position="105"/>
        <end position="125"/>
    </location>
</feature>
<comment type="similarity">
    <text evidence="7">Belongs to the binding-protein-dependent transport system permease family.</text>
</comment>
<dbReference type="Pfam" id="PF00528">
    <property type="entry name" value="BPD_transp_1"/>
    <property type="match status" value="1"/>
</dbReference>
<protein>
    <submittedName>
        <fullName evidence="9">Sugar ABC transporter permease</fullName>
    </submittedName>
</protein>
<feature type="transmembrane region" description="Helical" evidence="7">
    <location>
        <begin position="206"/>
        <end position="231"/>
    </location>
</feature>
<dbReference type="STRING" id="1797291.A2V47_06155"/>
<keyword evidence="6 7" id="KW-0472">Membrane</keyword>
<dbReference type="EMBL" id="MEYH01000099">
    <property type="protein sequence ID" value="OGD13838.1"/>
    <property type="molecule type" value="Genomic_DNA"/>
</dbReference>
<dbReference type="AlphaFoldDB" id="A0A1F5A676"/>
<dbReference type="GO" id="GO:0005886">
    <property type="term" value="C:plasma membrane"/>
    <property type="evidence" value="ECO:0007669"/>
    <property type="project" value="UniProtKB-SubCell"/>
</dbReference>
<feature type="transmembrane region" description="Helical" evidence="7">
    <location>
        <begin position="72"/>
        <end position="93"/>
    </location>
</feature>
<evidence type="ECO:0000256" key="4">
    <source>
        <dbReference type="ARBA" id="ARBA00022692"/>
    </source>
</evidence>
<organism evidence="9 10">
    <name type="scientific">Candidatus Sediminicultor quintus</name>
    <dbReference type="NCBI Taxonomy" id="1797291"/>
    <lineage>
        <taxon>Bacteria</taxon>
        <taxon>Pseudomonadati</taxon>
        <taxon>Atribacterota</taxon>
        <taxon>Candidatus Phoenicimicrobiia</taxon>
        <taxon>Candidatus Pheonicimicrobiales</taxon>
        <taxon>Candidatus Phoenicimicrobiaceae</taxon>
        <taxon>Candidatus Sediminicultor</taxon>
    </lineage>
</organism>
<evidence type="ECO:0000256" key="3">
    <source>
        <dbReference type="ARBA" id="ARBA00022475"/>
    </source>
</evidence>
<dbReference type="InterPro" id="IPR051393">
    <property type="entry name" value="ABC_transporter_permease"/>
</dbReference>
<comment type="subcellular location">
    <subcellularLocation>
        <location evidence="1 7">Cell membrane</location>
        <topology evidence="1 7">Multi-pass membrane protein</topology>
    </subcellularLocation>
</comment>
<dbReference type="PANTHER" id="PTHR30193">
    <property type="entry name" value="ABC TRANSPORTER PERMEASE PROTEIN"/>
    <property type="match status" value="1"/>
</dbReference>
<evidence type="ECO:0000259" key="8">
    <source>
        <dbReference type="PROSITE" id="PS50928"/>
    </source>
</evidence>
<name>A0A1F5A676_9BACT</name>
<dbReference type="InterPro" id="IPR000515">
    <property type="entry name" value="MetI-like"/>
</dbReference>
<evidence type="ECO:0000256" key="7">
    <source>
        <dbReference type="RuleBase" id="RU363032"/>
    </source>
</evidence>
<keyword evidence="4 7" id="KW-0812">Transmembrane</keyword>
<evidence type="ECO:0000256" key="1">
    <source>
        <dbReference type="ARBA" id="ARBA00004651"/>
    </source>
</evidence>
<keyword evidence="3" id="KW-1003">Cell membrane</keyword>
<dbReference type="Gene3D" id="1.10.3720.10">
    <property type="entry name" value="MetI-like"/>
    <property type="match status" value="1"/>
</dbReference>
<evidence type="ECO:0000313" key="9">
    <source>
        <dbReference type="EMBL" id="OGD13838.1"/>
    </source>
</evidence>